<dbReference type="SUPFAM" id="SSF55315">
    <property type="entry name" value="L30e-like"/>
    <property type="match status" value="1"/>
</dbReference>
<organism evidence="6 7">
    <name type="scientific">Coprococcus eutactus</name>
    <dbReference type="NCBI Taxonomy" id="33043"/>
    <lineage>
        <taxon>Bacteria</taxon>
        <taxon>Bacillati</taxon>
        <taxon>Bacillota</taxon>
        <taxon>Clostridia</taxon>
        <taxon>Lachnospirales</taxon>
        <taxon>Lachnospiraceae</taxon>
        <taxon>Coprococcus</taxon>
    </lineage>
</organism>
<dbReference type="PANTHER" id="PTHR43191:SF2">
    <property type="entry name" value="RRNA METHYLTRANSFERASE 3, MITOCHONDRIAL"/>
    <property type="match status" value="1"/>
</dbReference>
<keyword evidence="2 6" id="KW-0489">Methyltransferase</keyword>
<dbReference type="GO" id="GO:0032259">
    <property type="term" value="P:methylation"/>
    <property type="evidence" value="ECO:0007669"/>
    <property type="project" value="UniProtKB-KW"/>
</dbReference>
<dbReference type="EMBL" id="BLYL01000019">
    <property type="protein sequence ID" value="GFO95463.1"/>
    <property type="molecule type" value="Genomic_DNA"/>
</dbReference>
<protein>
    <submittedName>
        <fullName evidence="6">RNA methyltransferase</fullName>
    </submittedName>
</protein>
<evidence type="ECO:0000256" key="2">
    <source>
        <dbReference type="ARBA" id="ARBA00022603"/>
    </source>
</evidence>
<dbReference type="InterPro" id="IPR053888">
    <property type="entry name" value="MRM3-like_sub_bind"/>
</dbReference>
<dbReference type="InterPro" id="IPR001537">
    <property type="entry name" value="SpoU_MeTrfase"/>
</dbReference>
<feature type="domain" description="tRNA/rRNA methyltransferase SpoU type" evidence="4">
    <location>
        <begin position="118"/>
        <end position="256"/>
    </location>
</feature>
<dbReference type="GO" id="GO:0006396">
    <property type="term" value="P:RNA processing"/>
    <property type="evidence" value="ECO:0007669"/>
    <property type="project" value="InterPro"/>
</dbReference>
<dbReference type="AlphaFoldDB" id="A0AAI9NZ43"/>
<dbReference type="InterPro" id="IPR029026">
    <property type="entry name" value="tRNA_m1G_MTases_N"/>
</dbReference>
<comment type="caution">
    <text evidence="6">The sequence shown here is derived from an EMBL/GenBank/DDBJ whole genome shotgun (WGS) entry which is preliminary data.</text>
</comment>
<dbReference type="RefSeq" id="WP_022216600.1">
    <property type="nucleotide sequence ID" value="NZ_BLYL01000019.1"/>
</dbReference>
<gene>
    <name evidence="6" type="ORF">COEU31_25090</name>
</gene>
<dbReference type="Pfam" id="PF00588">
    <property type="entry name" value="SpoU_methylase"/>
    <property type="match status" value="1"/>
</dbReference>
<evidence type="ECO:0000256" key="1">
    <source>
        <dbReference type="ARBA" id="ARBA00007228"/>
    </source>
</evidence>
<dbReference type="Proteomes" id="UP000660047">
    <property type="component" value="Unassembled WGS sequence"/>
</dbReference>
<evidence type="ECO:0000256" key="3">
    <source>
        <dbReference type="ARBA" id="ARBA00022679"/>
    </source>
</evidence>
<keyword evidence="3" id="KW-0808">Transferase</keyword>
<dbReference type="InterPro" id="IPR029064">
    <property type="entry name" value="Ribosomal_eL30-like_sf"/>
</dbReference>
<sequence>MEVITANSNPRIKELNKLNKDAKLRKDRDVFVVEGIRMFRELPLQNVQEVYLSESALKEYRDEFKSMGVLDGRNTWILSDGVFAGVSQTKTPQGCMAVVKCMHYQLDSVLGRNDRETFLVLDTLQDPGNMGTIFRSAEAAGVTAVLIGKGSCDPYNPKVVRSTMGAIFRVPFVMCDDLPGTVEELRRSGVVVYGAHLDGDDLYDIGFPDRVAFLIGNEGNGLTDEVACRADRLLRIPMEGKVESLNAAISATLLSYEVMRQRKRDRQN</sequence>
<dbReference type="CDD" id="cd18095">
    <property type="entry name" value="SpoU-like_rRNA-MTase"/>
    <property type="match status" value="1"/>
</dbReference>
<evidence type="ECO:0000313" key="6">
    <source>
        <dbReference type="EMBL" id="GFO95463.1"/>
    </source>
</evidence>
<accession>A0AAI9NZ43</accession>
<dbReference type="Gene3D" id="3.40.1280.10">
    <property type="match status" value="1"/>
</dbReference>
<evidence type="ECO:0000259" key="4">
    <source>
        <dbReference type="Pfam" id="PF00588"/>
    </source>
</evidence>
<comment type="similarity">
    <text evidence="1">Belongs to the class IV-like SAM-binding methyltransferase superfamily. RNA methyltransferase TrmH family.</text>
</comment>
<reference evidence="6" key="1">
    <citation type="submission" date="2020-06" db="EMBL/GenBank/DDBJ databases">
        <title>Characterization of fructooligosaccharide metabolism and fructooligosaccharide-degrading enzymes in human commensal butyrate producers.</title>
        <authorList>
            <person name="Tanno H."/>
            <person name="Fujii T."/>
            <person name="Hirano K."/>
            <person name="Maeno S."/>
            <person name="Tonozuka T."/>
            <person name="Sakamoto M."/>
            <person name="Ohkuma M."/>
            <person name="Tochio T."/>
            <person name="Endo A."/>
        </authorList>
    </citation>
    <scope>NUCLEOTIDE SEQUENCE</scope>
    <source>
        <strain evidence="6">JCM 31265</strain>
    </source>
</reference>
<dbReference type="Gene3D" id="3.30.1330.30">
    <property type="match status" value="1"/>
</dbReference>
<feature type="domain" description="MRM3-like substrate binding" evidence="5">
    <location>
        <begin position="9"/>
        <end position="97"/>
    </location>
</feature>
<name>A0AAI9NZ43_9FIRM</name>
<dbReference type="GO" id="GO:0008173">
    <property type="term" value="F:RNA methyltransferase activity"/>
    <property type="evidence" value="ECO:0007669"/>
    <property type="project" value="InterPro"/>
</dbReference>
<dbReference type="InterPro" id="IPR051259">
    <property type="entry name" value="rRNA_Methyltransferase"/>
</dbReference>
<proteinExistence type="inferred from homology"/>
<dbReference type="Pfam" id="PF22435">
    <property type="entry name" value="MRM3-like_sub_bind"/>
    <property type="match status" value="1"/>
</dbReference>
<dbReference type="SUPFAM" id="SSF75217">
    <property type="entry name" value="alpha/beta knot"/>
    <property type="match status" value="1"/>
</dbReference>
<evidence type="ECO:0000259" key="5">
    <source>
        <dbReference type="Pfam" id="PF22435"/>
    </source>
</evidence>
<dbReference type="PANTHER" id="PTHR43191">
    <property type="entry name" value="RRNA METHYLTRANSFERASE 3"/>
    <property type="match status" value="1"/>
</dbReference>
<dbReference type="GO" id="GO:0003723">
    <property type="term" value="F:RNA binding"/>
    <property type="evidence" value="ECO:0007669"/>
    <property type="project" value="InterPro"/>
</dbReference>
<dbReference type="InterPro" id="IPR029028">
    <property type="entry name" value="Alpha/beta_knot_MTases"/>
</dbReference>
<evidence type="ECO:0000313" key="7">
    <source>
        <dbReference type="Proteomes" id="UP000660047"/>
    </source>
</evidence>